<feature type="compositionally biased region" description="Acidic residues" evidence="1">
    <location>
        <begin position="1271"/>
        <end position="1280"/>
    </location>
</feature>
<organism evidence="2 3">
    <name type="scientific">Botryobasidium botryosum (strain FD-172 SS1)</name>
    <dbReference type="NCBI Taxonomy" id="930990"/>
    <lineage>
        <taxon>Eukaryota</taxon>
        <taxon>Fungi</taxon>
        <taxon>Dikarya</taxon>
        <taxon>Basidiomycota</taxon>
        <taxon>Agaricomycotina</taxon>
        <taxon>Agaricomycetes</taxon>
        <taxon>Cantharellales</taxon>
        <taxon>Botryobasidiaceae</taxon>
        <taxon>Botryobasidium</taxon>
    </lineage>
</organism>
<feature type="compositionally biased region" description="Basic residues" evidence="1">
    <location>
        <begin position="948"/>
        <end position="959"/>
    </location>
</feature>
<reference evidence="3" key="1">
    <citation type="journal article" date="2014" name="Proc. Natl. Acad. Sci. U.S.A.">
        <title>Extensive sampling of basidiomycete genomes demonstrates inadequacy of the white-rot/brown-rot paradigm for wood decay fungi.</title>
        <authorList>
            <person name="Riley R."/>
            <person name="Salamov A.A."/>
            <person name="Brown D.W."/>
            <person name="Nagy L.G."/>
            <person name="Floudas D."/>
            <person name="Held B.W."/>
            <person name="Levasseur A."/>
            <person name="Lombard V."/>
            <person name="Morin E."/>
            <person name="Otillar R."/>
            <person name="Lindquist E.A."/>
            <person name="Sun H."/>
            <person name="LaButti K.M."/>
            <person name="Schmutz J."/>
            <person name="Jabbour D."/>
            <person name="Luo H."/>
            <person name="Baker S.E."/>
            <person name="Pisabarro A.G."/>
            <person name="Walton J.D."/>
            <person name="Blanchette R.A."/>
            <person name="Henrissat B."/>
            <person name="Martin F."/>
            <person name="Cullen D."/>
            <person name="Hibbett D.S."/>
            <person name="Grigoriev I.V."/>
        </authorList>
    </citation>
    <scope>NUCLEOTIDE SEQUENCE [LARGE SCALE GENOMIC DNA]</scope>
    <source>
        <strain evidence="3">FD-172 SS1</strain>
    </source>
</reference>
<dbReference type="InterPro" id="IPR041078">
    <property type="entry name" value="Plavaka"/>
</dbReference>
<dbReference type="Pfam" id="PF18759">
    <property type="entry name" value="Plavaka"/>
    <property type="match status" value="1"/>
</dbReference>
<evidence type="ECO:0000256" key="1">
    <source>
        <dbReference type="SAM" id="MobiDB-lite"/>
    </source>
</evidence>
<evidence type="ECO:0000313" key="2">
    <source>
        <dbReference type="EMBL" id="KDQ16267.1"/>
    </source>
</evidence>
<keyword evidence="3" id="KW-1185">Reference proteome</keyword>
<name>A0A067MWM3_BOTB1</name>
<accession>A0A067MWM3</accession>
<dbReference type="STRING" id="930990.A0A067MWM3"/>
<gene>
    <name evidence="2" type="ORF">BOTBODRAFT_173174</name>
</gene>
<dbReference type="OrthoDB" id="2687259at2759"/>
<dbReference type="HOGENOM" id="CLU_002498_0_0_1"/>
<dbReference type="InParanoid" id="A0A067MWM3"/>
<feature type="region of interest" description="Disordered" evidence="1">
    <location>
        <begin position="943"/>
        <end position="968"/>
    </location>
</feature>
<feature type="compositionally biased region" description="Acidic residues" evidence="1">
    <location>
        <begin position="1288"/>
        <end position="1337"/>
    </location>
</feature>
<evidence type="ECO:0000313" key="3">
    <source>
        <dbReference type="Proteomes" id="UP000027195"/>
    </source>
</evidence>
<proteinExistence type="predicted"/>
<sequence length="1337" mass="149880">MVPKTLKHLKVAFQDTKHCNHCGTDVPIKSSWGWSRHIKKCSSIAEVRAAADGLAASTSTGEELLATEGAMVEDAKVASSSRLSILKRKADNDGELELQRKEARLGLFRIPTVPDCDMSQDFETTPTPLPSRKRRLPAKFTDFVPDALGRAAVHLRGIISQNRPDTTTPSAPASIGIIPPVSATPPAESAPWTSPVDRFGMYRVYSSMPTWVPTEDPGLTDFVLPKLPPPTPSVEPPLSATSAYPLVPPPTPNPQSRTEGQINRAIKRAVWPFPNLTGFRYRRAYTAGPETKSMGHCCAVLDALTHPRTSMAELTEYNEQFEHVESMLAKPELPKSPTRWREADVVIQVPLGKQKGSAAAKVDFPVKSLHYRPLSEVVRGSAAQPYILNKLHTQPYRSYHVQQQRDAIDKLMGNERDKIELSTPKNPPIRIFGEVYTSDCMIQEHMKLMASAPEPDCLKLERVIFPLMLASDSTHPTTFGQAKRDPRLMEHIAYFPTLPDEVQDILKERLSKSACDDALAHCRRELMHGAWKIIIDEQFIQDWTHGFIVEFPDGIKRRLYPRIFTYSADYPEKVLLANIRNNGACPCPRCLIRKPDIAGMGTSDDQDRRRVNARRDSASRQKRIKKARNFIYGAARRLVGSKCVEEELAERAEVLTENAFSFHLSNLGFDYHDMLASDFLHEWELGEWKTLFTHLMRILRANPKLKLEEEFNARFRQIDPFGPDTIRRFSSNVSSMTKFAARDFEDVLQCIVPAIEGLLPEPHNKAICELLVAAGDLHSLAKLRLITEVTLRDLEQALSRYGKLIRAFATETCPQFRTTKTTKEREAAARKKAKKAAAQTGQSHAPPVLPTTNNPDSDEDLMVYYTLDRPKYHAIGEWPIDIRSFGALGSYSTLRSELEHRTTKSRYRRGNKTKTSNKQIAKMETIDDRLQRIEDKVDAILSDDPKPQAKKARRKRLRKKGDPLARYNMGDKASEKCTVGGFVQQHPSDPAVEQFWPDLKDFLLSESRGALHGQEYSNEDRHALRIADETIYSHAGIRFNYTRYDVHRAQDSVSLKSGRNCIMTASKNPEADGPFLYARVLGIHHTMVRDLNQSLHAPPKRVEFLWVRWFESVSTAMGLQKIAYLPLSDPAAFGFISPDDVIRACHIIPAFSMGRDIVVDGRNRVKPQSFVQDSRGDWNAYYVNRIVDRDMFMRFHGGGIGHIAPQTVAPRSTASPDHSENELRVGASANDIDDAHHSDHRSDGGHTGTASSSVLDSKGEEDENGGPMEKEGEDDNDGDSDNGGGGEGEWDDDESSDEDWDEDGDINEDGDSSDWSDDGSDWTDDGGDGTGSEWEDD</sequence>
<feature type="region of interest" description="Disordered" evidence="1">
    <location>
        <begin position="1230"/>
        <end position="1337"/>
    </location>
</feature>
<feature type="region of interest" description="Disordered" evidence="1">
    <location>
        <begin position="818"/>
        <end position="855"/>
    </location>
</feature>
<dbReference type="EMBL" id="KL198028">
    <property type="protein sequence ID" value="KDQ16267.1"/>
    <property type="molecule type" value="Genomic_DNA"/>
</dbReference>
<protein>
    <submittedName>
        <fullName evidence="2">Uncharacterized protein</fullName>
    </submittedName>
</protein>
<dbReference type="Proteomes" id="UP000027195">
    <property type="component" value="Unassembled WGS sequence"/>
</dbReference>
<feature type="compositionally biased region" description="Basic and acidic residues" evidence="1">
    <location>
        <begin position="1233"/>
        <end position="1244"/>
    </location>
</feature>